<organism evidence="1">
    <name type="scientific">marine sediment metagenome</name>
    <dbReference type="NCBI Taxonomy" id="412755"/>
    <lineage>
        <taxon>unclassified sequences</taxon>
        <taxon>metagenomes</taxon>
        <taxon>ecological metagenomes</taxon>
    </lineage>
</organism>
<dbReference type="EMBL" id="LAZR01000191">
    <property type="protein sequence ID" value="KKN83046.1"/>
    <property type="molecule type" value="Genomic_DNA"/>
</dbReference>
<protein>
    <submittedName>
        <fullName evidence="1">Uncharacterized protein</fullName>
    </submittedName>
</protein>
<sequence>MDYKFIPPDIEGPVLNPEKDQLLLQLVVDAINNSSSTKGATKHFIATLNTLNKLSMSRDEITTFLSAYLIAYMVEKHGELELE</sequence>
<proteinExistence type="predicted"/>
<evidence type="ECO:0000313" key="1">
    <source>
        <dbReference type="EMBL" id="KKN83046.1"/>
    </source>
</evidence>
<reference evidence="1" key="1">
    <citation type="journal article" date="2015" name="Nature">
        <title>Complex archaea that bridge the gap between prokaryotes and eukaryotes.</title>
        <authorList>
            <person name="Spang A."/>
            <person name="Saw J.H."/>
            <person name="Jorgensen S.L."/>
            <person name="Zaremba-Niedzwiedzka K."/>
            <person name="Martijn J."/>
            <person name="Lind A.E."/>
            <person name="van Eijk R."/>
            <person name="Schleper C."/>
            <person name="Guy L."/>
            <person name="Ettema T.J."/>
        </authorList>
    </citation>
    <scope>NUCLEOTIDE SEQUENCE</scope>
</reference>
<accession>A0A0F9WB98</accession>
<gene>
    <name evidence="1" type="ORF">LCGC14_0303120</name>
</gene>
<dbReference type="AlphaFoldDB" id="A0A0F9WB98"/>
<comment type="caution">
    <text evidence="1">The sequence shown here is derived from an EMBL/GenBank/DDBJ whole genome shotgun (WGS) entry which is preliminary data.</text>
</comment>
<name>A0A0F9WB98_9ZZZZ</name>